<organism evidence="1">
    <name type="scientific">Phytophthora nicotianae</name>
    <name type="common">Potato buckeye rot agent</name>
    <name type="synonym">Phytophthora parasitica</name>
    <dbReference type="NCBI Taxonomy" id="4792"/>
    <lineage>
        <taxon>Eukaryota</taxon>
        <taxon>Sar</taxon>
        <taxon>Stramenopiles</taxon>
        <taxon>Oomycota</taxon>
        <taxon>Peronosporomycetes</taxon>
        <taxon>Peronosporales</taxon>
        <taxon>Peronosporaceae</taxon>
        <taxon>Phytophthora</taxon>
    </lineage>
</organism>
<proteinExistence type="predicted"/>
<name>W2LUK5_PHYNI</name>
<dbReference type="AlphaFoldDB" id="W2LUK5"/>
<accession>W2LUK5</accession>
<sequence length="66" mass="7506">MPEWVRTALGSMRLCCTSVHIFQKASQNSRQEHNNRVASRPRSPKFGYRTWACGSSLAIVVRQGKK</sequence>
<reference evidence="1" key="1">
    <citation type="submission" date="2013-11" db="EMBL/GenBank/DDBJ databases">
        <title>The Genome Sequence of Phytophthora parasitica CHvinca01.</title>
        <authorList>
            <consortium name="The Broad Institute Genomics Platform"/>
            <person name="Russ C."/>
            <person name="Tyler B."/>
            <person name="Panabieres F."/>
            <person name="Shan W."/>
            <person name="Tripathy S."/>
            <person name="Grunwald N."/>
            <person name="Machado M."/>
            <person name="Johnson C.S."/>
            <person name="Arredondo F."/>
            <person name="Hong C."/>
            <person name="Coffey M."/>
            <person name="Young S.K."/>
            <person name="Zeng Q."/>
            <person name="Gargeya S."/>
            <person name="Fitzgerald M."/>
            <person name="Abouelleil A."/>
            <person name="Alvarado L."/>
            <person name="Chapman S.B."/>
            <person name="Gainer-Dewar J."/>
            <person name="Goldberg J."/>
            <person name="Griggs A."/>
            <person name="Gujja S."/>
            <person name="Hansen M."/>
            <person name="Howarth C."/>
            <person name="Imamovic A."/>
            <person name="Ireland A."/>
            <person name="Larimer J."/>
            <person name="McCowan C."/>
            <person name="Murphy C."/>
            <person name="Pearson M."/>
            <person name="Poon T.W."/>
            <person name="Priest M."/>
            <person name="Roberts A."/>
            <person name="Saif S."/>
            <person name="Shea T."/>
            <person name="Sykes S."/>
            <person name="Wortman J."/>
            <person name="Nusbaum C."/>
            <person name="Birren B."/>
        </authorList>
    </citation>
    <scope>NUCLEOTIDE SEQUENCE [LARGE SCALE GENOMIC DNA]</scope>
    <source>
        <strain evidence="1">CHvinca01</strain>
    </source>
</reference>
<dbReference type="EMBL" id="KI677820">
    <property type="protein sequence ID" value="ETM01103.1"/>
    <property type="molecule type" value="Genomic_DNA"/>
</dbReference>
<gene>
    <name evidence="1" type="ORF">L917_02270</name>
</gene>
<evidence type="ECO:0000313" key="1">
    <source>
        <dbReference type="EMBL" id="ETM01103.1"/>
    </source>
</evidence>
<protein>
    <submittedName>
        <fullName evidence="1">Uncharacterized protein</fullName>
    </submittedName>
</protein>
<dbReference type="Proteomes" id="UP000054423">
    <property type="component" value="Unassembled WGS sequence"/>
</dbReference>